<dbReference type="RefSeq" id="XP_030888185.1">
    <property type="nucleotide sequence ID" value="XM_031032325.1"/>
</dbReference>
<accession>A0A7F8R469</accession>
<feature type="compositionally biased region" description="Basic and acidic residues" evidence="1">
    <location>
        <begin position="97"/>
        <end position="107"/>
    </location>
</feature>
<dbReference type="PANTHER" id="PTHR11324:SF16">
    <property type="entry name" value="PDZ DOMAIN-CONTAINING PROTEIN 2"/>
    <property type="match status" value="1"/>
</dbReference>
<dbReference type="GeneID" id="115942366"/>
<organism evidence="2 3">
    <name type="scientific">Leptonychotes weddellii</name>
    <name type="common">Weddell seal</name>
    <name type="synonym">Otaria weddellii</name>
    <dbReference type="NCBI Taxonomy" id="9713"/>
    <lineage>
        <taxon>Eukaryota</taxon>
        <taxon>Metazoa</taxon>
        <taxon>Chordata</taxon>
        <taxon>Craniata</taxon>
        <taxon>Vertebrata</taxon>
        <taxon>Euteleostomi</taxon>
        <taxon>Mammalia</taxon>
        <taxon>Eutheria</taxon>
        <taxon>Laurasiatheria</taxon>
        <taxon>Carnivora</taxon>
        <taxon>Caniformia</taxon>
        <taxon>Pinnipedia</taxon>
        <taxon>Phocidae</taxon>
        <taxon>Monachinae</taxon>
        <taxon>Lobodontini</taxon>
        <taxon>Leptonychotes</taxon>
    </lineage>
</organism>
<protein>
    <submittedName>
        <fullName evidence="3">PDZ domain-containing protein 2-like</fullName>
    </submittedName>
</protein>
<evidence type="ECO:0000313" key="3">
    <source>
        <dbReference type="RefSeq" id="XP_030888185.1"/>
    </source>
</evidence>
<dbReference type="Proteomes" id="UP000245341">
    <property type="component" value="Unplaced"/>
</dbReference>
<keyword evidence="2" id="KW-1185">Reference proteome</keyword>
<feature type="region of interest" description="Disordered" evidence="1">
    <location>
        <begin position="1"/>
        <end position="107"/>
    </location>
</feature>
<reference evidence="3" key="1">
    <citation type="submission" date="2025-08" db="UniProtKB">
        <authorList>
            <consortium name="RefSeq"/>
        </authorList>
    </citation>
    <scope>IDENTIFICATION</scope>
    <source>
        <tissue evidence="3">Liver</tissue>
    </source>
</reference>
<evidence type="ECO:0000313" key="2">
    <source>
        <dbReference type="Proteomes" id="UP000245341"/>
    </source>
</evidence>
<dbReference type="KEGG" id="lww:115942366"/>
<name>A0A7F8R469_LEPWE</name>
<evidence type="ECO:0000256" key="1">
    <source>
        <dbReference type="SAM" id="MobiDB-lite"/>
    </source>
</evidence>
<gene>
    <name evidence="3" type="primary">LOC115942366</name>
</gene>
<feature type="compositionally biased region" description="Polar residues" evidence="1">
    <location>
        <begin position="8"/>
        <end position="21"/>
    </location>
</feature>
<dbReference type="PANTHER" id="PTHR11324">
    <property type="entry name" value="IL16-RELATED"/>
    <property type="match status" value="1"/>
</dbReference>
<sequence>MDAVIARSTYQESKEASSSPGLGTPLKSPSLAKKDALISEPEASQDFAHGVPGSLSDLMVAGSEDEDSPGSGRSTSEDGGLPASTSSKPQVNGIEATDFHERRTPHS</sequence>
<proteinExistence type="predicted"/>
<dbReference type="AlphaFoldDB" id="A0A7F8R469"/>